<reference evidence="5 6" key="1">
    <citation type="submission" date="2019-03" db="EMBL/GenBank/DDBJ databases">
        <authorList>
            <person name="Gaulin E."/>
            <person name="Dumas B."/>
        </authorList>
    </citation>
    <scope>NUCLEOTIDE SEQUENCE [LARGE SCALE GENOMIC DNA]</scope>
    <source>
        <strain evidence="5">CBS 568.67</strain>
    </source>
</reference>
<comment type="subcellular location">
    <subcellularLocation>
        <location evidence="1">Cytoplasm</location>
        <location evidence="1">Cytoskeleton</location>
    </subcellularLocation>
</comment>
<keyword evidence="2" id="KW-0963">Cytoplasm</keyword>
<dbReference type="EMBL" id="CAADRA010005267">
    <property type="protein sequence ID" value="VFT87890.1"/>
    <property type="molecule type" value="Genomic_DNA"/>
</dbReference>
<evidence type="ECO:0000313" key="6">
    <source>
        <dbReference type="Proteomes" id="UP000332933"/>
    </source>
</evidence>
<evidence type="ECO:0000313" key="5">
    <source>
        <dbReference type="EMBL" id="VFT87890.1"/>
    </source>
</evidence>
<evidence type="ECO:0000256" key="1">
    <source>
        <dbReference type="ARBA" id="ARBA00004245"/>
    </source>
</evidence>
<evidence type="ECO:0000256" key="2">
    <source>
        <dbReference type="ARBA" id="ARBA00022490"/>
    </source>
</evidence>
<dbReference type="Gene3D" id="3.80.10.10">
    <property type="entry name" value="Ribonuclease Inhibitor"/>
    <property type="match status" value="1"/>
</dbReference>
<accession>A0A485KRV9</accession>
<gene>
    <name evidence="5" type="primary">Aste57867_11022</name>
    <name evidence="4" type="ORF">As57867_010981</name>
    <name evidence="5" type="ORF">ASTE57867_11022</name>
</gene>
<keyword evidence="3" id="KW-0206">Cytoskeleton</keyword>
<sequence>MQHTPLVLCLPADVLLNIVSFVADATTLFAWLDALGTAASRGPLEPLWQLGRLQAPTTLWPSLRLQKTTMENAAARVNVEAIVRYFVNSPVQVGWPDALEWLLRHVRPWITVYWNARLPLATVRRAPHDWFSSWAELPLVHVTLTDLSPSDAVVSTAFYAALPRCTGLTRLDLAGHLDLRAIFHFAATSTKLQALYLSCSGGGHSQVTTGVLADACHWLACTRVTMFQFGAWVWADDVDNAARAAFYAALFSHKTMETIALWQCSLPNLELTTPLGVRKLVLVECSLSPRSVRGLAHAVPHSALAELAMDDLVRNSPHSGAYLDAFAWLMQALCHSNVATLSLERCNLGDMYWPRLAPLLQQIPTLESVNLKGNDIRDTRSAGLLAHAIAAHANLRKVDLFNNCLDTEGAIALLKCNAGRRSTHPVQEICLRGYCTDRDDEIWILRPLAKAQGFSRFNNEPLTD</sequence>
<dbReference type="GO" id="GO:0005856">
    <property type="term" value="C:cytoskeleton"/>
    <property type="evidence" value="ECO:0007669"/>
    <property type="project" value="UniProtKB-SubCell"/>
</dbReference>
<protein>
    <submittedName>
        <fullName evidence="5">Aste57867_11022 protein</fullName>
    </submittedName>
</protein>
<name>A0A485KRV9_9STRA</name>
<dbReference type="PANTHER" id="PTHR24107:SF2">
    <property type="entry name" value="NLR FAMILY CARD DOMAIN CONTAINING 3"/>
    <property type="match status" value="1"/>
</dbReference>
<dbReference type="InterPro" id="IPR001611">
    <property type="entry name" value="Leu-rich_rpt"/>
</dbReference>
<dbReference type="InterPro" id="IPR032675">
    <property type="entry name" value="LRR_dom_sf"/>
</dbReference>
<dbReference type="PANTHER" id="PTHR24107">
    <property type="entry name" value="YNEIN REGULATORY COMPLEX SUBUNIT 5"/>
    <property type="match status" value="1"/>
</dbReference>
<evidence type="ECO:0000313" key="4">
    <source>
        <dbReference type="EMBL" id="KAF0698344.1"/>
    </source>
</evidence>
<dbReference type="Proteomes" id="UP000332933">
    <property type="component" value="Unassembled WGS sequence"/>
</dbReference>
<dbReference type="InterPro" id="IPR052410">
    <property type="entry name" value="DRC5"/>
</dbReference>
<evidence type="ECO:0000256" key="3">
    <source>
        <dbReference type="ARBA" id="ARBA00023212"/>
    </source>
</evidence>
<dbReference type="SUPFAM" id="SSF52047">
    <property type="entry name" value="RNI-like"/>
    <property type="match status" value="1"/>
</dbReference>
<dbReference type="EMBL" id="VJMH01005246">
    <property type="protein sequence ID" value="KAF0698344.1"/>
    <property type="molecule type" value="Genomic_DNA"/>
</dbReference>
<organism evidence="5 6">
    <name type="scientific">Aphanomyces stellatus</name>
    <dbReference type="NCBI Taxonomy" id="120398"/>
    <lineage>
        <taxon>Eukaryota</taxon>
        <taxon>Sar</taxon>
        <taxon>Stramenopiles</taxon>
        <taxon>Oomycota</taxon>
        <taxon>Saprolegniomycetes</taxon>
        <taxon>Saprolegniales</taxon>
        <taxon>Verrucalvaceae</taxon>
        <taxon>Aphanomyces</taxon>
    </lineage>
</organism>
<dbReference type="AlphaFoldDB" id="A0A485KRV9"/>
<keyword evidence="6" id="KW-1185">Reference proteome</keyword>
<proteinExistence type="predicted"/>
<reference evidence="4" key="2">
    <citation type="submission" date="2019-06" db="EMBL/GenBank/DDBJ databases">
        <title>Genomics analysis of Aphanomyces spp. identifies a new class of oomycete effector associated with host adaptation.</title>
        <authorList>
            <person name="Gaulin E."/>
        </authorList>
    </citation>
    <scope>NUCLEOTIDE SEQUENCE</scope>
    <source>
        <strain evidence="4">CBS 578.67</strain>
    </source>
</reference>
<dbReference type="Pfam" id="PF13516">
    <property type="entry name" value="LRR_6"/>
    <property type="match status" value="2"/>
</dbReference>